<reference evidence="4 5" key="1">
    <citation type="submission" date="2020-08" db="EMBL/GenBank/DDBJ databases">
        <title>Genome public.</title>
        <authorList>
            <person name="Liu C."/>
            <person name="Sun Q."/>
        </authorList>
    </citation>
    <scope>NUCLEOTIDE SEQUENCE [LARGE SCALE GENOMIC DNA]</scope>
    <source>
        <strain evidence="4 5">BX4</strain>
    </source>
</reference>
<proteinExistence type="predicted"/>
<dbReference type="Pfam" id="PF14238">
    <property type="entry name" value="DUF4340"/>
    <property type="match status" value="1"/>
</dbReference>
<feature type="region of interest" description="Disordered" evidence="1">
    <location>
        <begin position="185"/>
        <end position="216"/>
    </location>
</feature>
<gene>
    <name evidence="4" type="ORF">H8S00_05810</name>
</gene>
<protein>
    <submittedName>
        <fullName evidence="4">DUF4340 domain-containing protein</fullName>
    </submittedName>
</protein>
<dbReference type="Proteomes" id="UP000597877">
    <property type="component" value="Unassembled WGS sequence"/>
</dbReference>
<comment type="caution">
    <text evidence="4">The sequence shown here is derived from an EMBL/GenBank/DDBJ whole genome shotgun (WGS) entry which is preliminary data.</text>
</comment>
<keyword evidence="5" id="KW-1185">Reference proteome</keyword>
<dbReference type="EMBL" id="JACOOZ010000003">
    <property type="protein sequence ID" value="MBC5667496.1"/>
    <property type="molecule type" value="Genomic_DNA"/>
</dbReference>
<evidence type="ECO:0000256" key="2">
    <source>
        <dbReference type="SAM" id="Phobius"/>
    </source>
</evidence>
<feature type="domain" description="DUF4340" evidence="3">
    <location>
        <begin position="74"/>
        <end position="194"/>
    </location>
</feature>
<evidence type="ECO:0000313" key="4">
    <source>
        <dbReference type="EMBL" id="MBC5667496.1"/>
    </source>
</evidence>
<sequence>MKKQFIQFGVIVAVLVVCIVGYFVMSSHFDKKEKKEEEAGKIVAFQLDDYKDVKNFSYVLSNSTLEIKKNDGKWQISGQEDVKLKKSTIESEMLSKLAEIDAEDKIDNVSSEEDYGFIKSEDELAAATNTIKVTDKDGKEYIIYIGSANPYDSTKYYMMVKGDDNVYVISSDLVTAFSKTVDDMKEEETTTVEETTTGKEAEETTLGEAGTDKTSE</sequence>
<dbReference type="InterPro" id="IPR025641">
    <property type="entry name" value="DUF4340"/>
</dbReference>
<dbReference type="RefSeq" id="WP_186840254.1">
    <property type="nucleotide sequence ID" value="NZ_JACOOZ010000003.1"/>
</dbReference>
<keyword evidence="2" id="KW-0472">Membrane</keyword>
<keyword evidence="2" id="KW-0812">Transmembrane</keyword>
<evidence type="ECO:0000313" key="5">
    <source>
        <dbReference type="Proteomes" id="UP000597877"/>
    </source>
</evidence>
<evidence type="ECO:0000259" key="3">
    <source>
        <dbReference type="Pfam" id="PF14238"/>
    </source>
</evidence>
<organism evidence="4 5">
    <name type="scientific">Eubacterium segne</name>
    <dbReference type="NCBI Taxonomy" id="2763045"/>
    <lineage>
        <taxon>Bacteria</taxon>
        <taxon>Bacillati</taxon>
        <taxon>Bacillota</taxon>
        <taxon>Clostridia</taxon>
        <taxon>Eubacteriales</taxon>
        <taxon>Eubacteriaceae</taxon>
        <taxon>Eubacterium</taxon>
    </lineage>
</organism>
<accession>A0ABR7F1M0</accession>
<feature type="transmembrane region" description="Helical" evidence="2">
    <location>
        <begin position="6"/>
        <end position="25"/>
    </location>
</feature>
<name>A0ABR7F1M0_9FIRM</name>
<evidence type="ECO:0000256" key="1">
    <source>
        <dbReference type="SAM" id="MobiDB-lite"/>
    </source>
</evidence>
<keyword evidence="2" id="KW-1133">Transmembrane helix</keyword>